<evidence type="ECO:0000256" key="1">
    <source>
        <dbReference type="SAM" id="MobiDB-lite"/>
    </source>
</evidence>
<sequence>MAIDKARVGTDTQPPIDTMKGEGKRISLIDYPNRAGAEGTNLASAREWLNAQEPAVHVPHRSKIKERPAENCHKLRSDAAWREDSRIAGLGWTIQKNSEISKYCAHCHFVTSPLVAEALALREAISKCKELGIQRLLCETDSTQLVNIITSRKPSPPIYGIVIDIISLFSEFELIHIRWIHRENNKVTDIMNSTPRGF</sequence>
<dbReference type="PANTHER" id="PTHR47074">
    <property type="entry name" value="BNAC02G40300D PROTEIN"/>
    <property type="match status" value="1"/>
</dbReference>
<reference evidence="3 4" key="1">
    <citation type="journal article" date="2020" name="BMC Genomics">
        <title>Intraspecific diversification of the crop wild relative Brassica cretica Lam. using demographic model selection.</title>
        <authorList>
            <person name="Kioukis A."/>
            <person name="Michalopoulou V.A."/>
            <person name="Briers L."/>
            <person name="Pirintsos S."/>
            <person name="Studholme D.J."/>
            <person name="Pavlidis P."/>
            <person name="Sarris P.F."/>
        </authorList>
    </citation>
    <scope>NUCLEOTIDE SEQUENCE [LARGE SCALE GENOMIC DNA]</scope>
    <source>
        <strain evidence="4">cv. PFS-1207/04</strain>
    </source>
</reference>
<dbReference type="InterPro" id="IPR052929">
    <property type="entry name" value="RNase_H-like_EbsB-rel"/>
</dbReference>
<dbReference type="InterPro" id="IPR036397">
    <property type="entry name" value="RNaseH_sf"/>
</dbReference>
<dbReference type="SUPFAM" id="SSF53098">
    <property type="entry name" value="Ribonuclease H-like"/>
    <property type="match status" value="1"/>
</dbReference>
<name>A0ABQ7CYG6_BRACR</name>
<evidence type="ECO:0000259" key="2">
    <source>
        <dbReference type="Pfam" id="PF13456"/>
    </source>
</evidence>
<proteinExistence type="predicted"/>
<dbReference type="PANTHER" id="PTHR47074:SF11">
    <property type="entry name" value="REVERSE TRANSCRIPTASE-LIKE PROTEIN"/>
    <property type="match status" value="1"/>
</dbReference>
<dbReference type="EMBL" id="QGKV02000759">
    <property type="protein sequence ID" value="KAF3564183.1"/>
    <property type="molecule type" value="Genomic_DNA"/>
</dbReference>
<dbReference type="Proteomes" id="UP000266723">
    <property type="component" value="Unassembled WGS sequence"/>
</dbReference>
<dbReference type="Pfam" id="PF13456">
    <property type="entry name" value="RVT_3"/>
    <property type="match status" value="1"/>
</dbReference>
<feature type="region of interest" description="Disordered" evidence="1">
    <location>
        <begin position="1"/>
        <end position="20"/>
    </location>
</feature>
<dbReference type="InterPro" id="IPR002156">
    <property type="entry name" value="RNaseH_domain"/>
</dbReference>
<protein>
    <recommendedName>
        <fullName evidence="2">RNase H type-1 domain-containing protein</fullName>
    </recommendedName>
</protein>
<keyword evidence="4" id="KW-1185">Reference proteome</keyword>
<comment type="caution">
    <text evidence="3">The sequence shown here is derived from an EMBL/GenBank/DDBJ whole genome shotgun (WGS) entry which is preliminary data.</text>
</comment>
<accession>A0ABQ7CYG6</accession>
<dbReference type="InterPro" id="IPR012337">
    <property type="entry name" value="RNaseH-like_sf"/>
</dbReference>
<dbReference type="CDD" id="cd06222">
    <property type="entry name" value="RNase_H_like"/>
    <property type="match status" value="1"/>
</dbReference>
<evidence type="ECO:0000313" key="4">
    <source>
        <dbReference type="Proteomes" id="UP000266723"/>
    </source>
</evidence>
<evidence type="ECO:0000313" key="3">
    <source>
        <dbReference type="EMBL" id="KAF3564183.1"/>
    </source>
</evidence>
<dbReference type="Gene3D" id="3.30.420.10">
    <property type="entry name" value="Ribonuclease H-like superfamily/Ribonuclease H"/>
    <property type="match status" value="1"/>
</dbReference>
<gene>
    <name evidence="3" type="ORF">DY000_02013644</name>
</gene>
<feature type="domain" description="RNase H type-1" evidence="2">
    <location>
        <begin position="77"/>
        <end position="190"/>
    </location>
</feature>
<organism evidence="3 4">
    <name type="scientific">Brassica cretica</name>
    <name type="common">Mustard</name>
    <dbReference type="NCBI Taxonomy" id="69181"/>
    <lineage>
        <taxon>Eukaryota</taxon>
        <taxon>Viridiplantae</taxon>
        <taxon>Streptophyta</taxon>
        <taxon>Embryophyta</taxon>
        <taxon>Tracheophyta</taxon>
        <taxon>Spermatophyta</taxon>
        <taxon>Magnoliopsida</taxon>
        <taxon>eudicotyledons</taxon>
        <taxon>Gunneridae</taxon>
        <taxon>Pentapetalae</taxon>
        <taxon>rosids</taxon>
        <taxon>malvids</taxon>
        <taxon>Brassicales</taxon>
        <taxon>Brassicaceae</taxon>
        <taxon>Brassiceae</taxon>
        <taxon>Brassica</taxon>
    </lineage>
</organism>
<dbReference type="InterPro" id="IPR044730">
    <property type="entry name" value="RNase_H-like_dom_plant"/>
</dbReference>